<dbReference type="RefSeq" id="WP_073187629.1">
    <property type="nucleotide sequence ID" value="NZ_FQZG01000032.1"/>
</dbReference>
<reference evidence="1 2" key="1">
    <citation type="submission" date="2016-11" db="EMBL/GenBank/DDBJ databases">
        <authorList>
            <person name="Jaros S."/>
            <person name="Januszkiewicz K."/>
            <person name="Wedrychowicz H."/>
        </authorList>
    </citation>
    <scope>NUCLEOTIDE SEQUENCE [LARGE SCALE GENOMIC DNA]</scope>
    <source>
        <strain evidence="1 2">DSM 12906</strain>
    </source>
</reference>
<protein>
    <submittedName>
        <fullName evidence="1">Uncharacterized protein</fullName>
    </submittedName>
</protein>
<dbReference type="Proteomes" id="UP000184512">
    <property type="component" value="Unassembled WGS sequence"/>
</dbReference>
<evidence type="ECO:0000313" key="2">
    <source>
        <dbReference type="Proteomes" id="UP000184512"/>
    </source>
</evidence>
<dbReference type="AlphaFoldDB" id="A0A1M6HCX5"/>
<organism evidence="1 2">
    <name type="scientific">Tessaracoccus bendigoensis DSM 12906</name>
    <dbReference type="NCBI Taxonomy" id="1123357"/>
    <lineage>
        <taxon>Bacteria</taxon>
        <taxon>Bacillati</taxon>
        <taxon>Actinomycetota</taxon>
        <taxon>Actinomycetes</taxon>
        <taxon>Propionibacteriales</taxon>
        <taxon>Propionibacteriaceae</taxon>
        <taxon>Tessaracoccus</taxon>
    </lineage>
</organism>
<name>A0A1M6HCX5_9ACTN</name>
<keyword evidence="2" id="KW-1185">Reference proteome</keyword>
<dbReference type="EMBL" id="FQZG01000032">
    <property type="protein sequence ID" value="SHJ19939.1"/>
    <property type="molecule type" value="Genomic_DNA"/>
</dbReference>
<proteinExistence type="predicted"/>
<dbReference type="OrthoDB" id="3721598at2"/>
<gene>
    <name evidence="1" type="ORF">SAMN02745244_01941</name>
</gene>
<accession>A0A1M6HCX5</accession>
<dbReference type="STRING" id="1123357.SAMN02745244_01941"/>
<evidence type="ECO:0000313" key="1">
    <source>
        <dbReference type="EMBL" id="SHJ19939.1"/>
    </source>
</evidence>
<sequence>MEAQVPKDQSIVLPLPVLAEAVWVASLQQRMALHYGWSRCLTRNAPYGPNDRGGLDVHEWCTTVGCIDLHHELLSRVLAKLTRAGSASNATVKDPGAYAYRIATTELVEMGRCERAAQGFPVKPSRTDGAAGRINRELALLPEGEWLLVLFRVMRSYPFSPHHVPGRWPMAGFAEEKTFLDGGRVVPLEEVRRDVGLVIATAKATAGHAWVYSNLTLPLYTTGPAEALTPEHTVDRPDEVDGILMRLLRASYARHRSAGDDPQVAFHKAAVEVVGQEPPTETSEIRDALSDLDHELLLAS</sequence>